<organism evidence="4 5">
    <name type="scientific">Gomphillus americanus</name>
    <dbReference type="NCBI Taxonomy" id="1940652"/>
    <lineage>
        <taxon>Eukaryota</taxon>
        <taxon>Fungi</taxon>
        <taxon>Dikarya</taxon>
        <taxon>Ascomycota</taxon>
        <taxon>Pezizomycotina</taxon>
        <taxon>Lecanoromycetes</taxon>
        <taxon>OSLEUM clade</taxon>
        <taxon>Ostropomycetidae</taxon>
        <taxon>Ostropales</taxon>
        <taxon>Graphidaceae</taxon>
        <taxon>Gomphilloideae</taxon>
        <taxon>Gomphillus</taxon>
    </lineage>
</organism>
<dbReference type="InterPro" id="IPR037239">
    <property type="entry name" value="OSBP_sf"/>
</dbReference>
<dbReference type="SUPFAM" id="SSF144000">
    <property type="entry name" value="Oxysterol-binding protein-like"/>
    <property type="match status" value="1"/>
</dbReference>
<feature type="compositionally biased region" description="Low complexity" evidence="3">
    <location>
        <begin position="1"/>
        <end position="23"/>
    </location>
</feature>
<evidence type="ECO:0000256" key="3">
    <source>
        <dbReference type="SAM" id="MobiDB-lite"/>
    </source>
</evidence>
<accession>A0A8H3ET15</accession>
<dbReference type="AlphaFoldDB" id="A0A8H3ET15"/>
<dbReference type="FunFam" id="2.40.160.120:FF:000016">
    <property type="entry name" value="Oxysterol binding protein (Orp8), putative"/>
    <property type="match status" value="1"/>
</dbReference>
<dbReference type="GO" id="GO:0032934">
    <property type="term" value="F:sterol binding"/>
    <property type="evidence" value="ECO:0007669"/>
    <property type="project" value="TreeGrafter"/>
</dbReference>
<evidence type="ECO:0000256" key="2">
    <source>
        <dbReference type="RuleBase" id="RU003844"/>
    </source>
</evidence>
<sequence length="417" mass="46646">MSSTGGRPSPTPSTTESTKSLPSVVTSQANEDSGKLRALLGILKNFIGVTDIAAVRFSLPTQLLEPLPNLEYWNYLDRPETFKYVKGKPCKPYNSVLGEFFRCTWQVKDTCQPILGTARKKSIIDDSSTADKPVTLSYLTEQTSHHPPVSAFWIDCPQKGIFARGYDQLSAKFTGTSIRVGPGNHNLGIFINLKNRGNEEYQLTHPLAHLGGLLRGSLTVTVADTCYVTCPKTGLKTILHYLEEGWLSKAQNRVVGAIYKYNPNADNITKLKDVPERDIVGRIEGCWKEKIFYTPTNDEKPEPVLLIDLDPLIPEAKTIPPEADQLPNESKRFWKDVTQAIVSKQYETGNKLKQDIEKRQRDKAAERKEASREWRPRFFTGAVTPVGRPDLTDDGRRAIDGLGKGDYKLTENEEYGA</sequence>
<evidence type="ECO:0000313" key="5">
    <source>
        <dbReference type="Proteomes" id="UP000664169"/>
    </source>
</evidence>
<dbReference type="Pfam" id="PF01237">
    <property type="entry name" value="Oxysterol_BP"/>
    <property type="match status" value="1"/>
</dbReference>
<dbReference type="PANTHER" id="PTHR10972">
    <property type="entry name" value="OXYSTEROL-BINDING PROTEIN-RELATED"/>
    <property type="match status" value="1"/>
</dbReference>
<dbReference type="Gene3D" id="2.40.160.120">
    <property type="match status" value="1"/>
</dbReference>
<dbReference type="EMBL" id="CAJPDQ010000006">
    <property type="protein sequence ID" value="CAF9911145.1"/>
    <property type="molecule type" value="Genomic_DNA"/>
</dbReference>
<gene>
    <name evidence="4" type="ORF">GOMPHAMPRED_007322</name>
</gene>
<feature type="compositionally biased region" description="Basic and acidic residues" evidence="3">
    <location>
        <begin position="390"/>
        <end position="411"/>
    </location>
</feature>
<proteinExistence type="inferred from homology"/>
<dbReference type="OrthoDB" id="48057at2759"/>
<dbReference type="GO" id="GO:0016020">
    <property type="term" value="C:membrane"/>
    <property type="evidence" value="ECO:0007669"/>
    <property type="project" value="TreeGrafter"/>
</dbReference>
<dbReference type="InterPro" id="IPR018494">
    <property type="entry name" value="Oxysterol-bd_CS"/>
</dbReference>
<dbReference type="PROSITE" id="PS01013">
    <property type="entry name" value="OSBP"/>
    <property type="match status" value="1"/>
</dbReference>
<dbReference type="Gene3D" id="3.30.70.3490">
    <property type="match status" value="1"/>
</dbReference>
<keyword evidence="5" id="KW-1185">Reference proteome</keyword>
<feature type="region of interest" description="Disordered" evidence="3">
    <location>
        <begin position="352"/>
        <end position="417"/>
    </location>
</feature>
<comment type="similarity">
    <text evidence="1 2">Belongs to the OSBP family.</text>
</comment>
<evidence type="ECO:0000256" key="1">
    <source>
        <dbReference type="ARBA" id="ARBA00008842"/>
    </source>
</evidence>
<feature type="region of interest" description="Disordered" evidence="3">
    <location>
        <begin position="1"/>
        <end position="28"/>
    </location>
</feature>
<dbReference type="InterPro" id="IPR000648">
    <property type="entry name" value="Oxysterol-bd"/>
</dbReference>
<feature type="compositionally biased region" description="Basic and acidic residues" evidence="3">
    <location>
        <begin position="352"/>
        <end position="376"/>
    </location>
</feature>
<evidence type="ECO:0008006" key="6">
    <source>
        <dbReference type="Google" id="ProtNLM"/>
    </source>
</evidence>
<reference evidence="4" key="1">
    <citation type="submission" date="2021-03" db="EMBL/GenBank/DDBJ databases">
        <authorList>
            <person name="Tagirdzhanova G."/>
        </authorList>
    </citation>
    <scope>NUCLEOTIDE SEQUENCE</scope>
</reference>
<dbReference type="PANTHER" id="PTHR10972:SF212">
    <property type="entry name" value="OXYSTEROL-BINDING PROTEIN-LIKE PROTEIN 1"/>
    <property type="match status" value="1"/>
</dbReference>
<comment type="caution">
    <text evidence="4">The sequence shown here is derived from an EMBL/GenBank/DDBJ whole genome shotgun (WGS) entry which is preliminary data.</text>
</comment>
<name>A0A8H3ET15_9LECA</name>
<dbReference type="GO" id="GO:0005829">
    <property type="term" value="C:cytosol"/>
    <property type="evidence" value="ECO:0007669"/>
    <property type="project" value="TreeGrafter"/>
</dbReference>
<evidence type="ECO:0000313" key="4">
    <source>
        <dbReference type="EMBL" id="CAF9911145.1"/>
    </source>
</evidence>
<dbReference type="Proteomes" id="UP000664169">
    <property type="component" value="Unassembled WGS sequence"/>
</dbReference>
<protein>
    <recommendedName>
        <fullName evidence="6">Oxysterol-binding protein</fullName>
    </recommendedName>
</protein>